<evidence type="ECO:0000313" key="4">
    <source>
        <dbReference type="EMBL" id="MBO2446207.1"/>
    </source>
</evidence>
<evidence type="ECO:0000256" key="1">
    <source>
        <dbReference type="SAM" id="Coils"/>
    </source>
</evidence>
<accession>A0A939P720</accession>
<dbReference type="Proteomes" id="UP000669179">
    <property type="component" value="Unassembled WGS sequence"/>
</dbReference>
<evidence type="ECO:0000256" key="3">
    <source>
        <dbReference type="SAM" id="Phobius"/>
    </source>
</evidence>
<feature type="compositionally biased region" description="Basic and acidic residues" evidence="2">
    <location>
        <begin position="28"/>
        <end position="42"/>
    </location>
</feature>
<dbReference type="SUPFAM" id="SSF53955">
    <property type="entry name" value="Lysozyme-like"/>
    <property type="match status" value="1"/>
</dbReference>
<dbReference type="EMBL" id="JAGEOJ010000001">
    <property type="protein sequence ID" value="MBO2446207.1"/>
    <property type="molecule type" value="Genomic_DNA"/>
</dbReference>
<feature type="region of interest" description="Disordered" evidence="2">
    <location>
        <begin position="1"/>
        <end position="66"/>
    </location>
</feature>
<sequence>MPQSPGTRRRSSAPRSKQRSQQGRGGGRRREPRRESLPRGTHETPGYLDSDEHSLPPLPAEPKGPGMARRALTNNVTITLVAALALAGGVVFLDFEGIGSKLGLGSDKPPVGVPSDVSANDMLAMAQSSDMDPIAADAVAAAKKRAYEKEQKELKALKEKAKRDAKARAKLKAEQERERLAKMNPSSAQNQAYGKKMSAAKGWGDCWPSLKTLWEHESGWNERATNPSSGAYGIPQALPGSKLASEGADWRTSSPTQIAWGLGYIKARYKDPCGAWSWWQAHNWY</sequence>
<evidence type="ECO:0000313" key="5">
    <source>
        <dbReference type="Proteomes" id="UP000669179"/>
    </source>
</evidence>
<comment type="caution">
    <text evidence="4">The sequence shown here is derived from an EMBL/GenBank/DDBJ whole genome shotgun (WGS) entry which is preliminary data.</text>
</comment>
<keyword evidence="5" id="KW-1185">Reference proteome</keyword>
<feature type="coiled-coil region" evidence="1">
    <location>
        <begin position="140"/>
        <end position="174"/>
    </location>
</feature>
<reference evidence="4" key="1">
    <citation type="submission" date="2021-03" db="EMBL/GenBank/DDBJ databases">
        <authorList>
            <person name="Kanchanasin P."/>
            <person name="Saeng-In P."/>
            <person name="Phongsopitanun W."/>
            <person name="Yuki M."/>
            <person name="Kudo T."/>
            <person name="Ohkuma M."/>
            <person name="Tanasupawat S."/>
        </authorList>
    </citation>
    <scope>NUCLEOTIDE SEQUENCE</scope>
    <source>
        <strain evidence="4">GKU 128</strain>
    </source>
</reference>
<keyword evidence="3" id="KW-1133">Transmembrane helix</keyword>
<keyword evidence="3" id="KW-0812">Transmembrane</keyword>
<dbReference type="Gene3D" id="1.10.530.10">
    <property type="match status" value="1"/>
</dbReference>
<dbReference type="AlphaFoldDB" id="A0A939P720"/>
<feature type="transmembrane region" description="Helical" evidence="3">
    <location>
        <begin position="72"/>
        <end position="93"/>
    </location>
</feature>
<gene>
    <name evidence="4" type="ORF">J4573_03840</name>
</gene>
<name>A0A939P720_9ACTN</name>
<keyword evidence="3" id="KW-0472">Membrane</keyword>
<protein>
    <submittedName>
        <fullName evidence="4">Lytic transglycosylase domain-containing protein</fullName>
    </submittedName>
</protein>
<feature type="compositionally biased region" description="Basic residues" evidence="2">
    <location>
        <begin position="7"/>
        <end position="18"/>
    </location>
</feature>
<keyword evidence="1" id="KW-0175">Coiled coil</keyword>
<organism evidence="4 5">
    <name type="scientific">Actinomadura barringtoniae</name>
    <dbReference type="NCBI Taxonomy" id="1427535"/>
    <lineage>
        <taxon>Bacteria</taxon>
        <taxon>Bacillati</taxon>
        <taxon>Actinomycetota</taxon>
        <taxon>Actinomycetes</taxon>
        <taxon>Streptosporangiales</taxon>
        <taxon>Thermomonosporaceae</taxon>
        <taxon>Actinomadura</taxon>
    </lineage>
</organism>
<evidence type="ECO:0000256" key="2">
    <source>
        <dbReference type="SAM" id="MobiDB-lite"/>
    </source>
</evidence>
<dbReference type="InterPro" id="IPR023346">
    <property type="entry name" value="Lysozyme-like_dom_sf"/>
</dbReference>
<proteinExistence type="predicted"/>